<feature type="chain" id="PRO_5002161078" evidence="1">
    <location>
        <begin position="21"/>
        <end position="208"/>
    </location>
</feature>
<dbReference type="OrthoDB" id="3211105at2759"/>
<dbReference type="EMBL" id="KN824327">
    <property type="protein sequence ID" value="KIM24155.1"/>
    <property type="molecule type" value="Genomic_DNA"/>
</dbReference>
<organism evidence="2 3">
    <name type="scientific">Serendipita vermifera MAFF 305830</name>
    <dbReference type="NCBI Taxonomy" id="933852"/>
    <lineage>
        <taxon>Eukaryota</taxon>
        <taxon>Fungi</taxon>
        <taxon>Dikarya</taxon>
        <taxon>Basidiomycota</taxon>
        <taxon>Agaricomycotina</taxon>
        <taxon>Agaricomycetes</taxon>
        <taxon>Sebacinales</taxon>
        <taxon>Serendipitaceae</taxon>
        <taxon>Serendipita</taxon>
    </lineage>
</organism>
<proteinExistence type="predicted"/>
<reference evidence="2 3" key="1">
    <citation type="submission" date="2014-04" db="EMBL/GenBank/DDBJ databases">
        <authorList>
            <consortium name="DOE Joint Genome Institute"/>
            <person name="Kuo A."/>
            <person name="Zuccaro A."/>
            <person name="Kohler A."/>
            <person name="Nagy L.G."/>
            <person name="Floudas D."/>
            <person name="Copeland A."/>
            <person name="Barry K.W."/>
            <person name="Cichocki N."/>
            <person name="Veneault-Fourrey C."/>
            <person name="LaButti K."/>
            <person name="Lindquist E.A."/>
            <person name="Lipzen A."/>
            <person name="Lundell T."/>
            <person name="Morin E."/>
            <person name="Murat C."/>
            <person name="Sun H."/>
            <person name="Tunlid A."/>
            <person name="Henrissat B."/>
            <person name="Grigoriev I.V."/>
            <person name="Hibbett D.S."/>
            <person name="Martin F."/>
            <person name="Nordberg H.P."/>
            <person name="Cantor M.N."/>
            <person name="Hua S.X."/>
        </authorList>
    </citation>
    <scope>NUCLEOTIDE SEQUENCE [LARGE SCALE GENOMIC DNA]</scope>
    <source>
        <strain evidence="2 3">MAFF 305830</strain>
    </source>
</reference>
<evidence type="ECO:0000313" key="3">
    <source>
        <dbReference type="Proteomes" id="UP000054097"/>
    </source>
</evidence>
<keyword evidence="3" id="KW-1185">Reference proteome</keyword>
<feature type="signal peptide" evidence="1">
    <location>
        <begin position="1"/>
        <end position="20"/>
    </location>
</feature>
<sequence length="208" mass="21901">MFSKFFAVATLLFVAGGALAAPQASATLAPSPTVCSVPDYPAFKLFARAVGAVDSVDYPIRLLADSLSTSAAITHMVADTNSTCVKCGVTPSYWVLKNMRLYAVNSSSTVLVNTVNRDVSSGSTLDFITSAAIQPSYPIYCSQPTGASMPPVLAVHGTSKLFTMCAFTSVYPPTTSFSIVYDRSSILPTGTKCYPVQLIMQSIGIVPV</sequence>
<gene>
    <name evidence="2" type="ORF">M408DRAFT_244197</name>
</gene>
<dbReference type="HOGENOM" id="CLU_1378611_0_0_1"/>
<name>A0A0C3AHP5_SERVB</name>
<dbReference type="AlphaFoldDB" id="A0A0C3AHP5"/>
<keyword evidence="1" id="KW-0732">Signal</keyword>
<protein>
    <submittedName>
        <fullName evidence="2">Uncharacterized protein</fullName>
    </submittedName>
</protein>
<evidence type="ECO:0000313" key="2">
    <source>
        <dbReference type="EMBL" id="KIM24155.1"/>
    </source>
</evidence>
<reference evidence="3" key="2">
    <citation type="submission" date="2015-01" db="EMBL/GenBank/DDBJ databases">
        <title>Evolutionary Origins and Diversification of the Mycorrhizal Mutualists.</title>
        <authorList>
            <consortium name="DOE Joint Genome Institute"/>
            <consortium name="Mycorrhizal Genomics Consortium"/>
            <person name="Kohler A."/>
            <person name="Kuo A."/>
            <person name="Nagy L.G."/>
            <person name="Floudas D."/>
            <person name="Copeland A."/>
            <person name="Barry K.W."/>
            <person name="Cichocki N."/>
            <person name="Veneault-Fourrey C."/>
            <person name="LaButti K."/>
            <person name="Lindquist E.A."/>
            <person name="Lipzen A."/>
            <person name="Lundell T."/>
            <person name="Morin E."/>
            <person name="Murat C."/>
            <person name="Riley R."/>
            <person name="Ohm R."/>
            <person name="Sun H."/>
            <person name="Tunlid A."/>
            <person name="Henrissat B."/>
            <person name="Grigoriev I.V."/>
            <person name="Hibbett D.S."/>
            <person name="Martin F."/>
        </authorList>
    </citation>
    <scope>NUCLEOTIDE SEQUENCE [LARGE SCALE GENOMIC DNA]</scope>
    <source>
        <strain evidence="3">MAFF 305830</strain>
    </source>
</reference>
<evidence type="ECO:0000256" key="1">
    <source>
        <dbReference type="SAM" id="SignalP"/>
    </source>
</evidence>
<accession>A0A0C3AHP5</accession>
<dbReference type="Proteomes" id="UP000054097">
    <property type="component" value="Unassembled WGS sequence"/>
</dbReference>